<dbReference type="RefSeq" id="WP_167928636.1">
    <property type="nucleotide sequence ID" value="NZ_JAATVY010000035.1"/>
</dbReference>
<reference evidence="10 11" key="1">
    <citation type="submission" date="2020-03" db="EMBL/GenBank/DDBJ databases">
        <title>WGS of the type strain of Planosporangium spp.</title>
        <authorList>
            <person name="Thawai C."/>
        </authorList>
    </citation>
    <scope>NUCLEOTIDE SEQUENCE [LARGE SCALE GENOMIC DNA]</scope>
    <source>
        <strain evidence="10 11">TBRC 5610</strain>
    </source>
</reference>
<keyword evidence="2" id="KW-0723">Serine/threonine-protein kinase</keyword>
<dbReference type="SUPFAM" id="SSF56112">
    <property type="entry name" value="Protein kinase-like (PK-like)"/>
    <property type="match status" value="1"/>
</dbReference>
<dbReference type="Pfam" id="PF00069">
    <property type="entry name" value="Pkinase"/>
    <property type="match status" value="1"/>
</dbReference>
<evidence type="ECO:0000256" key="4">
    <source>
        <dbReference type="ARBA" id="ARBA00022741"/>
    </source>
</evidence>
<organism evidence="10 11">
    <name type="scientific">Planosporangium thailandense</name>
    <dbReference type="NCBI Taxonomy" id="765197"/>
    <lineage>
        <taxon>Bacteria</taxon>
        <taxon>Bacillati</taxon>
        <taxon>Actinomycetota</taxon>
        <taxon>Actinomycetes</taxon>
        <taxon>Micromonosporales</taxon>
        <taxon>Micromonosporaceae</taxon>
        <taxon>Planosporangium</taxon>
    </lineage>
</organism>
<keyword evidence="6" id="KW-0067">ATP-binding</keyword>
<evidence type="ECO:0000256" key="5">
    <source>
        <dbReference type="ARBA" id="ARBA00022777"/>
    </source>
</evidence>
<protein>
    <recommendedName>
        <fullName evidence="1">non-specific serine/threonine protein kinase</fullName>
        <ecNumber evidence="1">2.7.11.1</ecNumber>
    </recommendedName>
</protein>
<evidence type="ECO:0000256" key="1">
    <source>
        <dbReference type="ARBA" id="ARBA00012513"/>
    </source>
</evidence>
<feature type="transmembrane region" description="Helical" evidence="8">
    <location>
        <begin position="561"/>
        <end position="582"/>
    </location>
</feature>
<dbReference type="PROSITE" id="PS50011">
    <property type="entry name" value="PROTEIN_KINASE_DOM"/>
    <property type="match status" value="1"/>
</dbReference>
<evidence type="ECO:0000256" key="7">
    <source>
        <dbReference type="SAM" id="MobiDB-lite"/>
    </source>
</evidence>
<dbReference type="Gene3D" id="1.10.510.10">
    <property type="entry name" value="Transferase(Phosphotransferase) domain 1"/>
    <property type="match status" value="1"/>
</dbReference>
<dbReference type="InterPro" id="IPR008271">
    <property type="entry name" value="Ser/Thr_kinase_AS"/>
</dbReference>
<sequence length="637" mass="67272">MTVNGSGLLDLVCGPAGPLPETYQRYRLVAHLGSGGQADVYRAVRLCGGVSSAPLTVKVFRVDPRRPVVDELRSWDKGDAVLMDLNNRGVQAICRRADGFYGPPPHRPGEPPDVGDAVPYQVYDYLHGVNLREYVCDRAGLAPGARRLNAVDALATLAGVLRALHHPTEPGATPVLHMDVKPSNVMVLATGEVKLIDFTGARYWRPEEITQIAYTPESGGPEAFGGASQVGPAYDVHGFGAVAYFLVTGDYPRESGQQRAAGEESPPAWSVLRRHPALERRPALRDHLHEILADRPGDRPSTHELPAWVERLTELVHQAGIPDAGVDWGEPETARVVGRARPRPPVAGTETEAFQRIEKLERELVELRAALGTPDELRARDEIRGRATAAANGFTPGPGATRLASDGRAGATRLAPDGRSGALEGPTGEQRRVAPDRPVSAAPVSPAGAAPTAVSPAAMAMSPGSAAGSPGSAAGSPAGPGGAAAASPASAHIQGRAAVPPPKRVDPSQSVLAPAQEAAPWPQRPREEPGTWKRGWELSGIGAFFAFICWGIWAASARGRLAGPLMAFGLVLLVAAGVFAVVRLLGRVVLVNRLGRVRRGARGAHTITGAFLIVAGIAYLQQTPWVMQVYRWVTGTS</sequence>
<dbReference type="PROSITE" id="PS00108">
    <property type="entry name" value="PROTEIN_KINASE_ST"/>
    <property type="match status" value="1"/>
</dbReference>
<feature type="transmembrane region" description="Helical" evidence="8">
    <location>
        <begin position="536"/>
        <end position="555"/>
    </location>
</feature>
<dbReference type="PANTHER" id="PTHR43289:SF6">
    <property type="entry name" value="SERINE_THREONINE-PROTEIN KINASE NEKL-3"/>
    <property type="match status" value="1"/>
</dbReference>
<comment type="caution">
    <text evidence="10">The sequence shown here is derived from an EMBL/GenBank/DDBJ whole genome shotgun (WGS) entry which is preliminary data.</text>
</comment>
<accession>A0ABX0Y902</accession>
<feature type="compositionally biased region" description="Low complexity" evidence="7">
    <location>
        <begin position="438"/>
        <end position="491"/>
    </location>
</feature>
<evidence type="ECO:0000256" key="3">
    <source>
        <dbReference type="ARBA" id="ARBA00022679"/>
    </source>
</evidence>
<keyword evidence="8" id="KW-0472">Membrane</keyword>
<feature type="transmembrane region" description="Helical" evidence="8">
    <location>
        <begin position="603"/>
        <end position="621"/>
    </location>
</feature>
<gene>
    <name evidence="10" type="ORF">HC031_29045</name>
</gene>
<dbReference type="EMBL" id="JAATVY010000035">
    <property type="protein sequence ID" value="NJC73734.1"/>
    <property type="molecule type" value="Genomic_DNA"/>
</dbReference>
<keyword evidence="11" id="KW-1185">Reference proteome</keyword>
<evidence type="ECO:0000256" key="6">
    <source>
        <dbReference type="ARBA" id="ARBA00022840"/>
    </source>
</evidence>
<keyword evidence="8" id="KW-1133">Transmembrane helix</keyword>
<keyword evidence="5" id="KW-0418">Kinase</keyword>
<feature type="region of interest" description="Disordered" evidence="7">
    <location>
        <begin position="388"/>
        <end position="532"/>
    </location>
</feature>
<evidence type="ECO:0000256" key="2">
    <source>
        <dbReference type="ARBA" id="ARBA00022527"/>
    </source>
</evidence>
<evidence type="ECO:0000259" key="9">
    <source>
        <dbReference type="PROSITE" id="PS50011"/>
    </source>
</evidence>
<proteinExistence type="predicted"/>
<evidence type="ECO:0000313" key="11">
    <source>
        <dbReference type="Proteomes" id="UP000722989"/>
    </source>
</evidence>
<dbReference type="SMART" id="SM00220">
    <property type="entry name" value="S_TKc"/>
    <property type="match status" value="1"/>
</dbReference>
<keyword evidence="3" id="KW-0808">Transferase</keyword>
<name>A0ABX0Y902_9ACTN</name>
<feature type="domain" description="Protein kinase" evidence="9">
    <location>
        <begin position="26"/>
        <end position="309"/>
    </location>
</feature>
<keyword evidence="8" id="KW-0812">Transmembrane</keyword>
<evidence type="ECO:0000256" key="8">
    <source>
        <dbReference type="SAM" id="Phobius"/>
    </source>
</evidence>
<evidence type="ECO:0000313" key="10">
    <source>
        <dbReference type="EMBL" id="NJC73734.1"/>
    </source>
</evidence>
<dbReference type="Proteomes" id="UP000722989">
    <property type="component" value="Unassembled WGS sequence"/>
</dbReference>
<dbReference type="InterPro" id="IPR000719">
    <property type="entry name" value="Prot_kinase_dom"/>
</dbReference>
<dbReference type="EC" id="2.7.11.1" evidence="1"/>
<keyword evidence="4" id="KW-0547">Nucleotide-binding</keyword>
<dbReference type="InterPro" id="IPR011009">
    <property type="entry name" value="Kinase-like_dom_sf"/>
</dbReference>
<dbReference type="PANTHER" id="PTHR43289">
    <property type="entry name" value="MITOGEN-ACTIVATED PROTEIN KINASE KINASE KINASE 20-RELATED"/>
    <property type="match status" value="1"/>
</dbReference>